<name>A0A2T6B332_9RHOB</name>
<feature type="chain" id="PRO_5015414528" evidence="2">
    <location>
        <begin position="22"/>
        <end position="310"/>
    </location>
</feature>
<dbReference type="SMART" id="SM00062">
    <property type="entry name" value="PBPb"/>
    <property type="match status" value="1"/>
</dbReference>
<dbReference type="SUPFAM" id="SSF53850">
    <property type="entry name" value="Periplasmic binding protein-like II"/>
    <property type="match status" value="1"/>
</dbReference>
<feature type="domain" description="Solute-binding protein family 3/N-terminal" evidence="3">
    <location>
        <begin position="56"/>
        <end position="305"/>
    </location>
</feature>
<evidence type="ECO:0000313" key="5">
    <source>
        <dbReference type="Proteomes" id="UP000244224"/>
    </source>
</evidence>
<sequence length="310" mass="33350">MDRRSALVAGLAAGLFSLAAAPVFGRCEGVAPGARPQNTSRQYVGQTLDDIVARGTLNIAVYEDFPPYSWDDAGTPRGVDVEVGRILAEGLGVKPEYRFVQAGENVQTDLMSYIWRGTVQKEPVSNVMMRVPYNSEFTCLVEQVVFTGQYAKEEVAIAYRLDAYPDAVPSDKPRHEGGPVPAYFRFDTVAVENDSISDFYLTAFPGGQIGPNIHRFPDMARAMKALAAGEVMAAMGPRAQLQYGATEGIAVHQPPLAGFALASWTVGIAVHQSHRDLAYALDDAVAAALADGRIAAAYAAYGLTFTPPER</sequence>
<accession>A0A2T6B332</accession>
<dbReference type="Gene3D" id="3.40.190.10">
    <property type="entry name" value="Periplasmic binding protein-like II"/>
    <property type="match status" value="2"/>
</dbReference>
<dbReference type="EMBL" id="QBKP01000005">
    <property type="protein sequence ID" value="PTX50476.1"/>
    <property type="molecule type" value="Genomic_DNA"/>
</dbReference>
<dbReference type="PANTHER" id="PTHR35936">
    <property type="entry name" value="MEMBRANE-BOUND LYTIC MUREIN TRANSGLYCOSYLASE F"/>
    <property type="match status" value="1"/>
</dbReference>
<organism evidence="4 5">
    <name type="scientific">Gemmobacter caeni</name>
    <dbReference type="NCBI Taxonomy" id="589035"/>
    <lineage>
        <taxon>Bacteria</taxon>
        <taxon>Pseudomonadati</taxon>
        <taxon>Pseudomonadota</taxon>
        <taxon>Alphaproteobacteria</taxon>
        <taxon>Rhodobacterales</taxon>
        <taxon>Paracoccaceae</taxon>
        <taxon>Gemmobacter</taxon>
    </lineage>
</organism>
<dbReference type="OrthoDB" id="6192933at2"/>
<dbReference type="AlphaFoldDB" id="A0A2T6B332"/>
<dbReference type="InterPro" id="IPR001638">
    <property type="entry name" value="Solute-binding_3/MltF_N"/>
</dbReference>
<dbReference type="Pfam" id="PF00497">
    <property type="entry name" value="SBP_bac_3"/>
    <property type="match status" value="1"/>
</dbReference>
<keyword evidence="1 2" id="KW-0732">Signal</keyword>
<reference evidence="4 5" key="1">
    <citation type="submission" date="2018-04" db="EMBL/GenBank/DDBJ databases">
        <title>Genomic Encyclopedia of Archaeal and Bacterial Type Strains, Phase II (KMG-II): from individual species to whole genera.</title>
        <authorList>
            <person name="Goeker M."/>
        </authorList>
    </citation>
    <scope>NUCLEOTIDE SEQUENCE [LARGE SCALE GENOMIC DNA]</scope>
    <source>
        <strain evidence="4 5">DSM 21823</strain>
    </source>
</reference>
<proteinExistence type="predicted"/>
<evidence type="ECO:0000256" key="2">
    <source>
        <dbReference type="SAM" id="SignalP"/>
    </source>
</evidence>
<protein>
    <submittedName>
        <fullName evidence="4">Amino acid ABC transporter substrate-binding protein (PAAT family)</fullName>
    </submittedName>
</protein>
<dbReference type="PANTHER" id="PTHR35936:SF17">
    <property type="entry name" value="ARGININE-BINDING EXTRACELLULAR PROTEIN ARTP"/>
    <property type="match status" value="1"/>
</dbReference>
<keyword evidence="5" id="KW-1185">Reference proteome</keyword>
<feature type="signal peptide" evidence="2">
    <location>
        <begin position="1"/>
        <end position="21"/>
    </location>
</feature>
<evidence type="ECO:0000256" key="1">
    <source>
        <dbReference type="ARBA" id="ARBA00022729"/>
    </source>
</evidence>
<evidence type="ECO:0000313" key="4">
    <source>
        <dbReference type="EMBL" id="PTX50476.1"/>
    </source>
</evidence>
<dbReference type="Proteomes" id="UP000244224">
    <property type="component" value="Unassembled WGS sequence"/>
</dbReference>
<comment type="caution">
    <text evidence="4">The sequence shown here is derived from an EMBL/GenBank/DDBJ whole genome shotgun (WGS) entry which is preliminary data.</text>
</comment>
<dbReference type="RefSeq" id="WP_108128717.1">
    <property type="nucleotide sequence ID" value="NZ_QBKP01000005.1"/>
</dbReference>
<gene>
    <name evidence="4" type="ORF">C8N34_105120</name>
</gene>
<evidence type="ECO:0000259" key="3">
    <source>
        <dbReference type="SMART" id="SM00062"/>
    </source>
</evidence>